<dbReference type="OMA" id="YEMEMSW"/>
<evidence type="ECO:0000256" key="1">
    <source>
        <dbReference type="ARBA" id="ARBA00004604"/>
    </source>
</evidence>
<name>F4Q6J2_CACFS</name>
<comment type="similarity">
    <text evidence="2">Belongs to the ESF1 family.</text>
</comment>
<feature type="compositionally biased region" description="Acidic residues" evidence="5">
    <location>
        <begin position="555"/>
        <end position="590"/>
    </location>
</feature>
<reference evidence="9" key="1">
    <citation type="journal article" date="2011" name="Genome Res.">
        <title>Phylogeny-wide analysis of social amoeba genomes highlights ancient origins for complex intercellular communication.</title>
        <authorList>
            <person name="Heidel A.J."/>
            <person name="Lawal H.M."/>
            <person name="Felder M."/>
            <person name="Schilde C."/>
            <person name="Helps N.R."/>
            <person name="Tunggal B."/>
            <person name="Rivero F."/>
            <person name="John U."/>
            <person name="Schleicher M."/>
            <person name="Eichinger L."/>
            <person name="Platzer M."/>
            <person name="Noegel A.A."/>
            <person name="Schaap P."/>
            <person name="Gloeckner G."/>
        </authorList>
    </citation>
    <scope>NUCLEOTIDE SEQUENCE [LARGE SCALE GENOMIC DNA]</scope>
    <source>
        <strain evidence="9">SH3</strain>
    </source>
</reference>
<dbReference type="GO" id="GO:0003723">
    <property type="term" value="F:RNA binding"/>
    <property type="evidence" value="ECO:0007669"/>
    <property type="project" value="TreeGrafter"/>
</dbReference>
<evidence type="ECO:0000259" key="6">
    <source>
        <dbReference type="Pfam" id="PF08159"/>
    </source>
</evidence>
<feature type="compositionally biased region" description="Basic and acidic residues" evidence="5">
    <location>
        <begin position="623"/>
        <end position="632"/>
    </location>
</feature>
<dbReference type="Pfam" id="PF08159">
    <property type="entry name" value="NUC153"/>
    <property type="match status" value="1"/>
</dbReference>
<gene>
    <name evidence="8" type="ORF">DFA_09040</name>
</gene>
<dbReference type="OrthoDB" id="431825at2759"/>
<feature type="compositionally biased region" description="Acidic residues" evidence="5">
    <location>
        <begin position="526"/>
        <end position="540"/>
    </location>
</feature>
<protein>
    <recommendedName>
        <fullName evidence="10">NUC153 domain-containing protein</fullName>
    </recommendedName>
</protein>
<feature type="compositionally biased region" description="Basic and acidic residues" evidence="5">
    <location>
        <begin position="316"/>
        <end position="328"/>
    </location>
</feature>
<feature type="compositionally biased region" description="Basic residues" evidence="5">
    <location>
        <begin position="717"/>
        <end position="727"/>
    </location>
</feature>
<feature type="compositionally biased region" description="Basic and acidic residues" evidence="5">
    <location>
        <begin position="832"/>
        <end position="842"/>
    </location>
</feature>
<feature type="region of interest" description="Disordered" evidence="5">
    <location>
        <begin position="309"/>
        <end position="328"/>
    </location>
</feature>
<evidence type="ECO:0000256" key="2">
    <source>
        <dbReference type="ARBA" id="ARBA00009087"/>
    </source>
</evidence>
<dbReference type="PANTHER" id="PTHR12202">
    <property type="entry name" value="ESF1 HOMOLOG"/>
    <property type="match status" value="1"/>
</dbReference>
<dbReference type="Pfam" id="PF25121">
    <property type="entry name" value="RRM_ESF1"/>
    <property type="match status" value="1"/>
</dbReference>
<feature type="compositionally biased region" description="Acidic residues" evidence="5">
    <location>
        <begin position="198"/>
        <end position="211"/>
    </location>
</feature>
<feature type="compositionally biased region" description="Acidic residues" evidence="5">
    <location>
        <begin position="227"/>
        <end position="247"/>
    </location>
</feature>
<dbReference type="PANTHER" id="PTHR12202:SF0">
    <property type="entry name" value="ESF1 HOMOLOG"/>
    <property type="match status" value="1"/>
</dbReference>
<evidence type="ECO:0000256" key="3">
    <source>
        <dbReference type="ARBA" id="ARBA00023054"/>
    </source>
</evidence>
<dbReference type="KEGG" id="dfa:DFA_09040"/>
<feature type="region of interest" description="Disordered" evidence="5">
    <location>
        <begin position="523"/>
        <end position="738"/>
    </location>
</feature>
<feature type="compositionally biased region" description="Basic and acidic residues" evidence="5">
    <location>
        <begin position="695"/>
        <end position="716"/>
    </location>
</feature>
<feature type="region of interest" description="Disordered" evidence="5">
    <location>
        <begin position="777"/>
        <end position="842"/>
    </location>
</feature>
<evidence type="ECO:0000313" key="9">
    <source>
        <dbReference type="Proteomes" id="UP000007797"/>
    </source>
</evidence>
<dbReference type="STRING" id="1054147.F4Q6J2"/>
<evidence type="ECO:0000256" key="5">
    <source>
        <dbReference type="SAM" id="MobiDB-lite"/>
    </source>
</evidence>
<dbReference type="GO" id="GO:0005730">
    <property type="term" value="C:nucleolus"/>
    <property type="evidence" value="ECO:0007669"/>
    <property type="project" value="UniProtKB-SubCell"/>
</dbReference>
<dbReference type="InterPro" id="IPR012580">
    <property type="entry name" value="NUC153"/>
</dbReference>
<keyword evidence="3" id="KW-0175">Coiled coil</keyword>
<proteinExistence type="inferred from homology"/>
<feature type="compositionally biased region" description="Acidic residues" evidence="5">
    <location>
        <begin position="145"/>
        <end position="161"/>
    </location>
</feature>
<comment type="subcellular location">
    <subcellularLocation>
        <location evidence="1">Nucleus</location>
        <location evidence="1">Nucleolus</location>
    </subcellularLocation>
</comment>
<dbReference type="EMBL" id="GL883023">
    <property type="protein sequence ID" value="EGG16502.1"/>
    <property type="molecule type" value="Genomic_DNA"/>
</dbReference>
<feature type="compositionally biased region" description="Basic and acidic residues" evidence="5">
    <location>
        <begin position="655"/>
        <end position="685"/>
    </location>
</feature>
<dbReference type="RefSeq" id="XP_004354902.1">
    <property type="nucleotide sequence ID" value="XM_004354850.1"/>
</dbReference>
<evidence type="ECO:0008006" key="10">
    <source>
        <dbReference type="Google" id="ProtNLM"/>
    </source>
</evidence>
<keyword evidence="9" id="KW-1185">Reference proteome</keyword>
<dbReference type="GeneID" id="14868549"/>
<feature type="compositionally biased region" description="Basic and acidic residues" evidence="5">
    <location>
        <begin position="777"/>
        <end position="796"/>
    </location>
</feature>
<feature type="compositionally biased region" description="Low complexity" evidence="5">
    <location>
        <begin position="164"/>
        <end position="185"/>
    </location>
</feature>
<feature type="domain" description="ESF1 RRM" evidence="7">
    <location>
        <begin position="255"/>
        <end position="422"/>
    </location>
</feature>
<dbReference type="GO" id="GO:0006364">
    <property type="term" value="P:rRNA processing"/>
    <property type="evidence" value="ECO:0007669"/>
    <property type="project" value="InterPro"/>
</dbReference>
<sequence>MSDKKNNSGSGVITDNRFKKAQFDPKFKLRRRKLDNAIQSDDRFSKALASKRFNEKTQVDLYGRRFEESDDEEKDEVAEKPVKSKVVAQKKVDSTTTKKTAAVAVVAAPSTKANNKKQAATQQTKAATPSDNRFNIPQKWKDSNLVEEDEEEEEEEEEEEVPVSKKQQQQQQQQNNKKNNTPVVVDTKKKQSKQQVVQEEEEQVNSEDDEDKRELLYGGFDYNSDTESSDEEGVIEDEIEEEEEEEDVPRGDASKRFAVLNCDWGNFTSRDLFIVFNSFTPKNGRIESITVYPSDYGLKQIELEKQSGPNRAIWNDNKKKQQTDLEEQSRASIAAKASLEYDRRNDAESLDGDGFDLEKLRKYEMDKLKYFYAVVQCDSVETANAIYDECDGLDIGETANTLDLRFVPDDQVFTNEPRDTCTDMPQSGPNLEFQTNVLKGTSVDFTWDVDKTRRRKLTGTFNDFEEDDIKTYLAEPEASSDEGEEKMSRLKLRNKYRSLLFGNDNDDNLVQEKDDLKVTFKSALDDGNENQDEDEEEEDGFTIKFSDQEGGQSSSEEEESDDESEEQEEDSDDESGEENSEVETDSDYDDSWQKELQSMDSDDDATMKEITINTDLNLVGKKLLKDKEKRENSNVWNDYLEKRKSKKYEKKHEKKVREQEEERRAQEEEKRKKKGPNEQEKKQIAELELLMLESNQDKNKGFSKKDLQREHKENTTGKKKNKKNKGGKKNEDDDDTESFKIDVKDARFHSLFVKPEFAIDPTNPKYSKTNALKEILEEKKRRREETKNDFNSDLKKMKPTTETNNNNNNGTASDLDRFKAMTKNIQKNTQKMNDKKATLKKN</sequence>
<evidence type="ECO:0000313" key="8">
    <source>
        <dbReference type="EMBL" id="EGG16502.1"/>
    </source>
</evidence>
<accession>F4Q6J2</accession>
<evidence type="ECO:0000256" key="4">
    <source>
        <dbReference type="ARBA" id="ARBA00023242"/>
    </source>
</evidence>
<keyword evidence="4" id="KW-0539">Nucleus</keyword>
<dbReference type="Proteomes" id="UP000007797">
    <property type="component" value="Unassembled WGS sequence"/>
</dbReference>
<dbReference type="InterPro" id="IPR039754">
    <property type="entry name" value="Esf1"/>
</dbReference>
<dbReference type="AlphaFoldDB" id="F4Q6J2"/>
<feature type="domain" description="NUC153" evidence="6">
    <location>
        <begin position="745"/>
        <end position="771"/>
    </location>
</feature>
<feature type="compositionally biased region" description="Basic residues" evidence="5">
    <location>
        <begin position="643"/>
        <end position="654"/>
    </location>
</feature>
<feature type="region of interest" description="Disordered" evidence="5">
    <location>
        <begin position="63"/>
        <end position="251"/>
    </location>
</feature>
<evidence type="ECO:0000259" key="7">
    <source>
        <dbReference type="Pfam" id="PF25121"/>
    </source>
</evidence>
<dbReference type="InterPro" id="IPR056750">
    <property type="entry name" value="RRM_ESF1"/>
</dbReference>
<feature type="compositionally biased region" description="Low complexity" evidence="5">
    <location>
        <begin position="94"/>
        <end position="128"/>
    </location>
</feature>
<organism evidence="8 9">
    <name type="scientific">Cavenderia fasciculata</name>
    <name type="common">Slime mold</name>
    <name type="synonym">Dictyostelium fasciculatum</name>
    <dbReference type="NCBI Taxonomy" id="261658"/>
    <lineage>
        <taxon>Eukaryota</taxon>
        <taxon>Amoebozoa</taxon>
        <taxon>Evosea</taxon>
        <taxon>Eumycetozoa</taxon>
        <taxon>Dictyostelia</taxon>
        <taxon>Acytosteliales</taxon>
        <taxon>Cavenderiaceae</taxon>
        <taxon>Cavenderia</taxon>
    </lineage>
</organism>